<reference evidence="1" key="2">
    <citation type="submission" date="2012-06" db="EMBL/GenBank/DDBJ databases">
        <authorList>
            <person name="Yu Y."/>
            <person name="Currie J."/>
            <person name="Lomeli R."/>
            <person name="Angelova A."/>
            <person name="Collura K."/>
            <person name="Wissotski M."/>
            <person name="Campos D."/>
            <person name="Kudrna D."/>
            <person name="Golser W."/>
            <person name="Ashely E."/>
            <person name="Descour A."/>
            <person name="Fernandes J."/>
            <person name="Soderlund C."/>
            <person name="Walbot V."/>
        </authorList>
    </citation>
    <scope>NUCLEOTIDE SEQUENCE</scope>
    <source>
        <strain evidence="1">B73</strain>
    </source>
</reference>
<evidence type="ECO:0000313" key="1">
    <source>
        <dbReference type="EMBL" id="ACN31353.1"/>
    </source>
</evidence>
<accession>C0PB08</accession>
<reference evidence="1" key="1">
    <citation type="journal article" date="2009" name="PLoS Genet.">
        <title>Sequencing, mapping, and analysis of 27,455 maize full-length cDNAs.</title>
        <authorList>
            <person name="Soderlund C."/>
            <person name="Descour A."/>
            <person name="Kudrna D."/>
            <person name="Bomhoff M."/>
            <person name="Boyd L."/>
            <person name="Currie J."/>
            <person name="Angelova A."/>
            <person name="Collura K."/>
            <person name="Wissotski M."/>
            <person name="Ashley E."/>
            <person name="Morrow D."/>
            <person name="Fernandes J."/>
            <person name="Walbot V."/>
            <person name="Yu Y."/>
        </authorList>
    </citation>
    <scope>NUCLEOTIDE SEQUENCE</scope>
    <source>
        <strain evidence="1">B73</strain>
    </source>
</reference>
<name>C0PB08_MAIZE</name>
<dbReference type="AlphaFoldDB" id="C0PB08"/>
<protein>
    <submittedName>
        <fullName evidence="1">Uncharacterized protein</fullName>
    </submittedName>
</protein>
<sequence length="45" mass="5110">MILDCRNSSARCYRTSHKLRSTTPHAINSTQIYLPNQAAKVLIVH</sequence>
<organism evidence="1">
    <name type="scientific">Zea mays</name>
    <name type="common">Maize</name>
    <dbReference type="NCBI Taxonomy" id="4577"/>
    <lineage>
        <taxon>Eukaryota</taxon>
        <taxon>Viridiplantae</taxon>
        <taxon>Streptophyta</taxon>
        <taxon>Embryophyta</taxon>
        <taxon>Tracheophyta</taxon>
        <taxon>Spermatophyta</taxon>
        <taxon>Magnoliopsida</taxon>
        <taxon>Liliopsida</taxon>
        <taxon>Poales</taxon>
        <taxon>Poaceae</taxon>
        <taxon>PACMAD clade</taxon>
        <taxon>Panicoideae</taxon>
        <taxon>Andropogonodae</taxon>
        <taxon>Andropogoneae</taxon>
        <taxon>Tripsacinae</taxon>
        <taxon>Zea</taxon>
    </lineage>
</organism>
<dbReference type="EMBL" id="BT065477">
    <property type="protein sequence ID" value="ACN31353.1"/>
    <property type="molecule type" value="mRNA"/>
</dbReference>
<proteinExistence type="evidence at transcript level"/>